<evidence type="ECO:0008006" key="3">
    <source>
        <dbReference type="Google" id="ProtNLM"/>
    </source>
</evidence>
<dbReference type="InterPro" id="IPR036390">
    <property type="entry name" value="WH_DNA-bd_sf"/>
</dbReference>
<organism evidence="1 2">
    <name type="scientific">Candidatus Galacturonatibacter soehngenii</name>
    <dbReference type="NCBI Taxonomy" id="2307010"/>
    <lineage>
        <taxon>Bacteria</taxon>
        <taxon>Bacillati</taxon>
        <taxon>Bacillota</taxon>
        <taxon>Clostridia</taxon>
        <taxon>Lachnospirales</taxon>
        <taxon>Lachnospiraceae</taxon>
        <taxon>Candidatus Galacturonatibacter</taxon>
    </lineage>
</organism>
<reference evidence="1 2" key="1">
    <citation type="submission" date="2019-09" db="EMBL/GenBank/DDBJ databases">
        <authorList>
            <person name="Valk L.C."/>
        </authorList>
    </citation>
    <scope>NUCLEOTIDE SEQUENCE [LARGE SCALE GENOMIC DNA]</scope>
    <source>
        <strain evidence="1">GalUA</strain>
    </source>
</reference>
<evidence type="ECO:0000313" key="1">
    <source>
        <dbReference type="EMBL" id="KAB1435994.1"/>
    </source>
</evidence>
<sequence length="186" mass="22178">MKKDSFIEDYCPYCKRHCSLNNPHCNKGKNLAKKKSELKKKENKKDKFENKKKVGPAVSDEKLLFLFLQCLNYIEPKKGRKKRKKRYRIISLLLEKGYMTKEELKEKTAYDEKELDKILHKMKKKGYINWEQEELSDKISITDSALLSWQLKQSKQDNVSFLGLDQGEKEYLEKLLSKLYTSWKQN</sequence>
<comment type="caution">
    <text evidence="1">The sequence shown here is derived from an EMBL/GenBank/DDBJ whole genome shotgun (WGS) entry which is preliminary data.</text>
</comment>
<dbReference type="Proteomes" id="UP000461768">
    <property type="component" value="Unassembled WGS sequence"/>
</dbReference>
<dbReference type="EMBL" id="WAGX01000007">
    <property type="protein sequence ID" value="KAB1435994.1"/>
    <property type="molecule type" value="Genomic_DNA"/>
</dbReference>
<gene>
    <name evidence="1" type="ORF">F7O84_16635</name>
</gene>
<name>A0A7V7QJ82_9FIRM</name>
<dbReference type="OrthoDB" id="1954577at2"/>
<reference evidence="1 2" key="2">
    <citation type="submission" date="2020-02" db="EMBL/GenBank/DDBJ databases">
        <title>Candidatus Galacturonibacter soehngenii shows hetero-acetogenic catabolism of galacturonic acid but lacks a canonical carbon monoxide dehydrogenase/acetyl-CoA synthase complex.</title>
        <authorList>
            <person name="Diender M."/>
            <person name="Stouten G.R."/>
            <person name="Petersen J.F."/>
            <person name="Nielsen P.H."/>
            <person name="Dueholm M.S."/>
            <person name="Pronk J.T."/>
            <person name="Van Loosdrecht M.C.M."/>
        </authorList>
    </citation>
    <scope>NUCLEOTIDE SEQUENCE [LARGE SCALE GENOMIC DNA]</scope>
    <source>
        <strain evidence="1">GalUA</strain>
    </source>
</reference>
<dbReference type="SUPFAM" id="SSF46785">
    <property type="entry name" value="Winged helix' DNA-binding domain"/>
    <property type="match status" value="1"/>
</dbReference>
<dbReference type="Gene3D" id="1.10.10.10">
    <property type="entry name" value="Winged helix-like DNA-binding domain superfamily/Winged helix DNA-binding domain"/>
    <property type="match status" value="1"/>
</dbReference>
<accession>A0A7V7QJ82</accession>
<dbReference type="InterPro" id="IPR036388">
    <property type="entry name" value="WH-like_DNA-bd_sf"/>
</dbReference>
<keyword evidence="2" id="KW-1185">Reference proteome</keyword>
<dbReference type="RefSeq" id="WP_151147861.1">
    <property type="nucleotide sequence ID" value="NZ_WAGX01000007.1"/>
</dbReference>
<proteinExistence type="predicted"/>
<evidence type="ECO:0000313" key="2">
    <source>
        <dbReference type="Proteomes" id="UP000461768"/>
    </source>
</evidence>
<protein>
    <recommendedName>
        <fullName evidence="3">HTH marR-type domain-containing protein</fullName>
    </recommendedName>
</protein>
<dbReference type="AlphaFoldDB" id="A0A7V7QJ82"/>